<evidence type="ECO:0000313" key="6">
    <source>
        <dbReference type="Proteomes" id="UP000029445"/>
    </source>
</evidence>
<dbReference type="PANTHER" id="PTHR19965:SF82">
    <property type="entry name" value="THO COMPLEX SUBUNIT 4"/>
    <property type="match status" value="1"/>
</dbReference>
<organism evidence="5 6">
    <name type="scientific">Cryptococcus deuterogattii (strain R265)</name>
    <name type="common">Cryptococcus gattii VGII (strain R265)</name>
    <dbReference type="NCBI Taxonomy" id="294750"/>
    <lineage>
        <taxon>Eukaryota</taxon>
        <taxon>Fungi</taxon>
        <taxon>Dikarya</taxon>
        <taxon>Basidiomycota</taxon>
        <taxon>Agaricomycotina</taxon>
        <taxon>Tremellomycetes</taxon>
        <taxon>Tremellales</taxon>
        <taxon>Cryptococcaceae</taxon>
        <taxon>Cryptococcus</taxon>
        <taxon>Cryptococcus gattii species complex</taxon>
    </lineage>
</organism>
<dbReference type="STRING" id="294750.A0A095D5U8"/>
<feature type="compositionally biased region" description="Basic and acidic residues" evidence="3">
    <location>
        <begin position="49"/>
        <end position="58"/>
    </location>
</feature>
<feature type="compositionally biased region" description="Basic and acidic residues" evidence="3">
    <location>
        <begin position="1"/>
        <end position="16"/>
    </location>
</feature>
<dbReference type="Proteomes" id="UP000029445">
    <property type="component" value="Chromosome 7"/>
</dbReference>
<dbReference type="InterPro" id="IPR025715">
    <property type="entry name" value="FoP_C"/>
</dbReference>
<proteinExistence type="predicted"/>
<dbReference type="AlphaFoldDB" id="A0A095D5U8"/>
<dbReference type="RefSeq" id="XP_062882436.1">
    <property type="nucleotide sequence ID" value="XM_063026481.1"/>
</dbReference>
<dbReference type="InterPro" id="IPR051229">
    <property type="entry name" value="ALYREF_mRNA_export"/>
</dbReference>
<evidence type="ECO:0000256" key="2">
    <source>
        <dbReference type="PROSITE-ProRule" id="PRU00176"/>
    </source>
</evidence>
<dbReference type="InterPro" id="IPR012677">
    <property type="entry name" value="Nucleotide-bd_a/b_plait_sf"/>
</dbReference>
<keyword evidence="6" id="KW-1185">Reference proteome</keyword>
<dbReference type="PROSITE" id="PS50102">
    <property type="entry name" value="RRM"/>
    <property type="match status" value="1"/>
</dbReference>
<feature type="region of interest" description="Disordered" evidence="3">
    <location>
        <begin position="1"/>
        <end position="76"/>
    </location>
</feature>
<dbReference type="InterPro" id="IPR035979">
    <property type="entry name" value="RBD_domain_sf"/>
</dbReference>
<feature type="domain" description="RRM" evidence="4">
    <location>
        <begin position="92"/>
        <end position="170"/>
    </location>
</feature>
<dbReference type="SUPFAM" id="SSF54928">
    <property type="entry name" value="RNA-binding domain, RBD"/>
    <property type="match status" value="1"/>
</dbReference>
<dbReference type="KEGG" id="cdeu:CNBG_2399"/>
<feature type="compositionally biased region" description="Low complexity" evidence="3">
    <location>
        <begin position="59"/>
        <end position="76"/>
    </location>
</feature>
<evidence type="ECO:0000259" key="4">
    <source>
        <dbReference type="PROSITE" id="PS50102"/>
    </source>
</evidence>
<feature type="compositionally biased region" description="Gly residues" evidence="3">
    <location>
        <begin position="222"/>
        <end position="236"/>
    </location>
</feature>
<dbReference type="SMART" id="SM00360">
    <property type="entry name" value="RRM"/>
    <property type="match status" value="1"/>
</dbReference>
<dbReference type="Gene3D" id="3.30.70.330">
    <property type="match status" value="1"/>
</dbReference>
<dbReference type="HOGENOM" id="CLU_052367_4_1_1"/>
<dbReference type="Pfam" id="PF00076">
    <property type="entry name" value="RRM_1"/>
    <property type="match status" value="1"/>
</dbReference>
<dbReference type="GO" id="GO:0005634">
    <property type="term" value="C:nucleus"/>
    <property type="evidence" value="ECO:0007669"/>
    <property type="project" value="TreeGrafter"/>
</dbReference>
<gene>
    <name evidence="5" type="ORF">CNBG_2399</name>
</gene>
<evidence type="ECO:0000256" key="1">
    <source>
        <dbReference type="ARBA" id="ARBA00022884"/>
    </source>
</evidence>
<dbReference type="OMA" id="RNDYPRD"/>
<dbReference type="SMART" id="SM01218">
    <property type="entry name" value="FoP_duplication"/>
    <property type="match status" value="1"/>
</dbReference>
<dbReference type="InterPro" id="IPR000504">
    <property type="entry name" value="RRM_dom"/>
</dbReference>
<dbReference type="Pfam" id="PF13865">
    <property type="entry name" value="FoP_duplication"/>
    <property type="match status" value="1"/>
</dbReference>
<dbReference type="EMBL" id="CP025765">
    <property type="protein sequence ID" value="KGB76561.1"/>
    <property type="molecule type" value="Genomic_DNA"/>
</dbReference>
<evidence type="ECO:0000256" key="3">
    <source>
        <dbReference type="SAM" id="MobiDB-lite"/>
    </source>
</evidence>
<dbReference type="VEuPathDB" id="FungiDB:CNBG_2399"/>
<dbReference type="GeneID" id="88178755"/>
<keyword evidence="1 2" id="KW-0694">RNA-binding</keyword>
<evidence type="ECO:0000313" key="5">
    <source>
        <dbReference type="EMBL" id="KGB76561.1"/>
    </source>
</evidence>
<reference evidence="5 6" key="1">
    <citation type="journal article" date="2011" name="MBio">
        <title>Genome variation in Cryptococcus gattii, an emerging pathogen of immunocompetent hosts.</title>
        <authorList>
            <person name="D'Souza C.A."/>
            <person name="Kronstad J.W."/>
            <person name="Taylor G."/>
            <person name="Warren R."/>
            <person name="Yuen M."/>
            <person name="Hu G."/>
            <person name="Jung W.H."/>
            <person name="Sham A."/>
            <person name="Kidd S.E."/>
            <person name="Tangen K."/>
            <person name="Lee N."/>
            <person name="Zeilmaker T."/>
            <person name="Sawkins J."/>
            <person name="McVicker G."/>
            <person name="Shah S."/>
            <person name="Gnerre S."/>
            <person name="Griggs A."/>
            <person name="Zeng Q."/>
            <person name="Bartlett K."/>
            <person name="Li W."/>
            <person name="Wang X."/>
            <person name="Heitman J."/>
            <person name="Stajich J.E."/>
            <person name="Fraser J.A."/>
            <person name="Meyer W."/>
            <person name="Carter D."/>
            <person name="Schein J."/>
            <person name="Krzywinski M."/>
            <person name="Kwon-Chung K.J."/>
            <person name="Varma A."/>
            <person name="Wang J."/>
            <person name="Brunham R."/>
            <person name="Fyfe M."/>
            <person name="Ouellette B.F."/>
            <person name="Siddiqui A."/>
            <person name="Marra M."/>
            <person name="Jones S."/>
            <person name="Holt R."/>
            <person name="Birren B.W."/>
            <person name="Galagan J.E."/>
            <person name="Cuomo C.A."/>
        </authorList>
    </citation>
    <scope>NUCLEOTIDE SEQUENCE [LARGE SCALE GENOMIC DNA]</scope>
    <source>
        <strain evidence="5 6">R265</strain>
    </source>
</reference>
<dbReference type="OrthoDB" id="2576155at2759"/>
<reference evidence="5 6" key="2">
    <citation type="journal article" date="2018" name="Proc. Natl. Acad. Sci.">
        <title>RNAi is a critical determinant of centromere evolution in closely related fungi.</title>
        <authorList>
            <person name="Yadav V."/>
            <person name="Sun S."/>
            <person name="Billmyre R.B."/>
            <person name="Thimmappa B.C."/>
            <person name="Shea T."/>
            <person name="Lintner R."/>
            <person name="Bakkeren G."/>
            <person name="Cuomo C.A."/>
            <person name="Heitman J."/>
            <person name="Sanyal K."/>
        </authorList>
    </citation>
    <scope>NUCLEOTIDE SEQUENCE [LARGE SCALE GENOMIC DNA]</scope>
    <source>
        <strain evidence="5 6">R265</strain>
    </source>
</reference>
<protein>
    <submittedName>
        <fullName evidence="5">THO complex subunit 4</fullName>
    </submittedName>
</protein>
<name>A0A095D5U8_CRYD2</name>
<feature type="compositionally biased region" description="Low complexity" evidence="3">
    <location>
        <begin position="203"/>
        <end position="214"/>
    </location>
</feature>
<dbReference type="GO" id="GO:0003729">
    <property type="term" value="F:mRNA binding"/>
    <property type="evidence" value="ECO:0007669"/>
    <property type="project" value="TreeGrafter"/>
</dbReference>
<dbReference type="PANTHER" id="PTHR19965">
    <property type="entry name" value="RNA AND EXPORT FACTOR BINDING PROTEIN"/>
    <property type="match status" value="1"/>
</dbReference>
<sequence>MDVDKSLDDIIADKKQPKPQQQRRPHAPRHSAGNAPRQTPYARLPPKSTSEKWTHDAYRGPGAPRGGRPAAAPFRASVPLTTGSPVLSRESPRIEIIGLHYEVTAEDLKSIFSQAGEIVTGPTIVYDRSGRSTGAAWMEYSNVQQAKAAINKFDGAMTKGQTISIRFAIPRFPPSSVRGRPGAGRGAGRGAAPAQNLLSRIQGAPGTKAPAPAANDRDVRGGRGARGGRGRGGNAGGRPRRQDVKPDDLDKELDSFMKQDAAGDVEMS</sequence>
<accession>A0A095D5U8</accession>
<feature type="compositionally biased region" description="Basic and acidic residues" evidence="3">
    <location>
        <begin position="240"/>
        <end position="257"/>
    </location>
</feature>
<feature type="region of interest" description="Disordered" evidence="3">
    <location>
        <begin position="171"/>
        <end position="268"/>
    </location>
</feature>